<evidence type="ECO:0000259" key="1">
    <source>
        <dbReference type="Pfam" id="PF00578"/>
    </source>
</evidence>
<sequence>MPCKEFFVKINQNLDKFKKIGAKMISIAIDNPRKLRKFKEVNKFDLEILVDRRGAISKKYNVFTTGTKADHKSLKFRISIPSTFLIDETGIIRWRFIGTREIRPSIDSLISNFEKNFPNRTV</sequence>
<keyword evidence="3" id="KW-1185">Reference proteome</keyword>
<name>A0ABY6HNN5_9ARCH</name>
<feature type="domain" description="Alkyl hydroperoxide reductase subunit C/ Thiol specific antioxidant" evidence="1">
    <location>
        <begin position="2"/>
        <end position="94"/>
    </location>
</feature>
<organism evidence="2 3">
    <name type="scientific">Candidatus Lokiarchaeum ossiferum</name>
    <dbReference type="NCBI Taxonomy" id="2951803"/>
    <lineage>
        <taxon>Archaea</taxon>
        <taxon>Promethearchaeati</taxon>
        <taxon>Promethearchaeota</taxon>
        <taxon>Promethearchaeia</taxon>
        <taxon>Promethearchaeales</taxon>
        <taxon>Promethearchaeaceae</taxon>
        <taxon>Candidatus Lokiarchaeum</taxon>
    </lineage>
</organism>
<dbReference type="Gene3D" id="3.40.30.10">
    <property type="entry name" value="Glutaredoxin"/>
    <property type="match status" value="1"/>
</dbReference>
<reference evidence="2" key="1">
    <citation type="submission" date="2022-09" db="EMBL/GenBank/DDBJ databases">
        <title>Actin cytoskeleton and complex cell architecture in an #Asgard archaeon.</title>
        <authorList>
            <person name="Ponce Toledo R.I."/>
            <person name="Schleper C."/>
            <person name="Rodrigues Oliveira T."/>
            <person name="Wollweber F."/>
            <person name="Xu J."/>
            <person name="Rittmann S."/>
            <person name="Klingl A."/>
            <person name="Pilhofer M."/>
        </authorList>
    </citation>
    <scope>NUCLEOTIDE SEQUENCE</scope>
    <source>
        <strain evidence="2">B-35</strain>
    </source>
</reference>
<evidence type="ECO:0000313" key="3">
    <source>
        <dbReference type="Proteomes" id="UP001208689"/>
    </source>
</evidence>
<gene>
    <name evidence="2" type="ORF">NEF87_000302</name>
</gene>
<dbReference type="InterPro" id="IPR000866">
    <property type="entry name" value="AhpC/TSA"/>
</dbReference>
<dbReference type="Pfam" id="PF00578">
    <property type="entry name" value="AhpC-TSA"/>
    <property type="match status" value="1"/>
</dbReference>
<protein>
    <recommendedName>
        <fullName evidence="1">Alkyl hydroperoxide reductase subunit C/ Thiol specific antioxidant domain-containing protein</fullName>
    </recommendedName>
</protein>
<accession>A0ABY6HNN5</accession>
<dbReference type="SUPFAM" id="SSF52833">
    <property type="entry name" value="Thioredoxin-like"/>
    <property type="match status" value="1"/>
</dbReference>
<dbReference type="Proteomes" id="UP001208689">
    <property type="component" value="Chromosome"/>
</dbReference>
<proteinExistence type="predicted"/>
<dbReference type="EMBL" id="CP104013">
    <property type="protein sequence ID" value="UYP44017.1"/>
    <property type="molecule type" value="Genomic_DNA"/>
</dbReference>
<dbReference type="InterPro" id="IPR036249">
    <property type="entry name" value="Thioredoxin-like_sf"/>
</dbReference>
<evidence type="ECO:0000313" key="2">
    <source>
        <dbReference type="EMBL" id="UYP44017.1"/>
    </source>
</evidence>